<feature type="transmembrane region" description="Helical" evidence="7">
    <location>
        <begin position="6"/>
        <end position="23"/>
    </location>
</feature>
<dbReference type="SUPFAM" id="SSF46565">
    <property type="entry name" value="Chaperone J-domain"/>
    <property type="match status" value="1"/>
</dbReference>
<feature type="domain" description="J" evidence="8">
    <location>
        <begin position="180"/>
        <end position="230"/>
    </location>
</feature>
<comment type="subcellular location">
    <subcellularLocation>
        <location evidence="1">Membrane</location>
        <topology evidence="1">Single-pass membrane protein</topology>
    </subcellularLocation>
</comment>
<dbReference type="Gene3D" id="1.10.287.110">
    <property type="entry name" value="DnaJ domain"/>
    <property type="match status" value="1"/>
</dbReference>
<dbReference type="RefSeq" id="WP_034430303.1">
    <property type="nucleotide sequence ID" value="NZ_CBTK010000016.1"/>
</dbReference>
<keyword evidence="4 7" id="KW-0472">Membrane</keyword>
<dbReference type="GO" id="GO:0016020">
    <property type="term" value="C:membrane"/>
    <property type="evidence" value="ECO:0007669"/>
    <property type="project" value="UniProtKB-SubCell"/>
</dbReference>
<feature type="transmembrane region" description="Helical" evidence="7">
    <location>
        <begin position="30"/>
        <end position="48"/>
    </location>
</feature>
<evidence type="ECO:0000256" key="7">
    <source>
        <dbReference type="SAM" id="Phobius"/>
    </source>
</evidence>
<sequence>MLPRLLLIAAVLTGLYFLVRWWRRSGWGVWNSRLAIAAGITLLLLLILRSSAEIVVPLLAVLAPFLLRWLSARRMPSPAATPAASGCSTVITRFLSMKLDHTTGAMSGLVLEGCFIQQALCDLTLQELLDLWRECQIDPQSVAVLETYLDRCADSNWRDLVGGTDNFNSAASSTVMDRSEAYQVLGLQPNASCEEIQAAYRRLIQRVHPDHGGSAYLAARLNLAREVLLN</sequence>
<keyword evidence="2 7" id="KW-0812">Transmembrane</keyword>
<evidence type="ECO:0000256" key="3">
    <source>
        <dbReference type="ARBA" id="ARBA00022989"/>
    </source>
</evidence>
<comment type="similarity">
    <text evidence="6">Belongs to the TIM14 family.</text>
</comment>
<evidence type="ECO:0000256" key="6">
    <source>
        <dbReference type="ARBA" id="ARBA00038105"/>
    </source>
</evidence>
<gene>
    <name evidence="9" type="ORF">BN874_1120003</name>
</gene>
<name>A0A7U7J2E6_9GAMM</name>
<reference evidence="9 10" key="1">
    <citation type="journal article" date="2014" name="ISME J.">
        <title>Candidatus Competibacter-lineage genomes retrieved from metagenomes reveal functional metabolic diversity.</title>
        <authorList>
            <person name="McIlroy S.J."/>
            <person name="Albertsen M."/>
            <person name="Andresen E.K."/>
            <person name="Saunders A.M."/>
            <person name="Kristiansen R."/>
            <person name="Stokholm-Bjerregaard M."/>
            <person name="Nielsen K.L."/>
            <person name="Nielsen P.H."/>
        </authorList>
    </citation>
    <scope>NUCLEOTIDE SEQUENCE [LARGE SCALE GENOMIC DNA]</scope>
    <source>
        <strain evidence="9 10">Run_B_J11</strain>
    </source>
</reference>
<dbReference type="PRINTS" id="PR00625">
    <property type="entry name" value="JDOMAIN"/>
</dbReference>
<dbReference type="InterPro" id="IPR036869">
    <property type="entry name" value="J_dom_sf"/>
</dbReference>
<keyword evidence="3 7" id="KW-1133">Transmembrane helix</keyword>
<dbReference type="EMBL" id="CBTK010000016">
    <property type="protein sequence ID" value="CDH43263.1"/>
    <property type="molecule type" value="Genomic_DNA"/>
</dbReference>
<dbReference type="PANTHER" id="PTHR12763:SF28">
    <property type="entry name" value="GEO10507P1-RELATED"/>
    <property type="match status" value="1"/>
</dbReference>
<dbReference type="PROSITE" id="PS50076">
    <property type="entry name" value="DNAJ_2"/>
    <property type="match status" value="1"/>
</dbReference>
<evidence type="ECO:0000259" key="8">
    <source>
        <dbReference type="PROSITE" id="PS50076"/>
    </source>
</evidence>
<evidence type="ECO:0000313" key="10">
    <source>
        <dbReference type="Proteomes" id="UP000019184"/>
    </source>
</evidence>
<dbReference type="AlphaFoldDB" id="A0A7U7J2E6"/>
<dbReference type="SMART" id="SM00271">
    <property type="entry name" value="DnaJ"/>
    <property type="match status" value="1"/>
</dbReference>
<dbReference type="PANTHER" id="PTHR12763">
    <property type="match status" value="1"/>
</dbReference>
<evidence type="ECO:0000256" key="4">
    <source>
        <dbReference type="ARBA" id="ARBA00023136"/>
    </source>
</evidence>
<evidence type="ECO:0000256" key="1">
    <source>
        <dbReference type="ARBA" id="ARBA00004167"/>
    </source>
</evidence>
<dbReference type="CDD" id="cd06257">
    <property type="entry name" value="DnaJ"/>
    <property type="match status" value="1"/>
</dbReference>
<keyword evidence="9" id="KW-0346">Stress response</keyword>
<evidence type="ECO:0000256" key="5">
    <source>
        <dbReference type="ARBA" id="ARBA00023186"/>
    </source>
</evidence>
<dbReference type="OrthoDB" id="9811070at2"/>
<comment type="caution">
    <text evidence="9">The sequence shown here is derived from an EMBL/GenBank/DDBJ whole genome shotgun (WGS) entry which is preliminary data.</text>
</comment>
<proteinExistence type="inferred from homology"/>
<dbReference type="Proteomes" id="UP000019184">
    <property type="component" value="Unassembled WGS sequence"/>
</dbReference>
<accession>A0A7U7J2E6</accession>
<feature type="transmembrane region" description="Helical" evidence="7">
    <location>
        <begin position="54"/>
        <end position="70"/>
    </location>
</feature>
<dbReference type="Pfam" id="PF00226">
    <property type="entry name" value="DnaJ"/>
    <property type="match status" value="1"/>
</dbReference>
<evidence type="ECO:0000313" key="9">
    <source>
        <dbReference type="EMBL" id="CDH43263.1"/>
    </source>
</evidence>
<protein>
    <submittedName>
        <fullName evidence="9">Heat shock protein DnaJ</fullName>
    </submittedName>
</protein>
<keyword evidence="5" id="KW-0143">Chaperone</keyword>
<keyword evidence="10" id="KW-1185">Reference proteome</keyword>
<organism evidence="9 10">
    <name type="scientific">Candidatus Contendobacter odensis Run_B_J11</name>
    <dbReference type="NCBI Taxonomy" id="1400861"/>
    <lineage>
        <taxon>Bacteria</taxon>
        <taxon>Pseudomonadati</taxon>
        <taxon>Pseudomonadota</taxon>
        <taxon>Gammaproteobacteria</taxon>
        <taxon>Candidatus Competibacteraceae</taxon>
        <taxon>Candidatus Contendibacter</taxon>
    </lineage>
</organism>
<dbReference type="InterPro" id="IPR001623">
    <property type="entry name" value="DnaJ_domain"/>
</dbReference>
<evidence type="ECO:0000256" key="2">
    <source>
        <dbReference type="ARBA" id="ARBA00022692"/>
    </source>
</evidence>